<protein>
    <submittedName>
        <fullName evidence="2">Uncharacterized protein</fullName>
    </submittedName>
</protein>
<feature type="region of interest" description="Disordered" evidence="1">
    <location>
        <begin position="1"/>
        <end position="164"/>
    </location>
</feature>
<keyword evidence="3" id="KW-1185">Reference proteome</keyword>
<organism evidence="2 3">
    <name type="scientific">Cercophora newfieldiana</name>
    <dbReference type="NCBI Taxonomy" id="92897"/>
    <lineage>
        <taxon>Eukaryota</taxon>
        <taxon>Fungi</taxon>
        <taxon>Dikarya</taxon>
        <taxon>Ascomycota</taxon>
        <taxon>Pezizomycotina</taxon>
        <taxon>Sordariomycetes</taxon>
        <taxon>Sordariomycetidae</taxon>
        <taxon>Sordariales</taxon>
        <taxon>Lasiosphaeriaceae</taxon>
        <taxon>Cercophora</taxon>
    </lineage>
</organism>
<dbReference type="EMBL" id="JAULSV010000006">
    <property type="protein sequence ID" value="KAK0641843.1"/>
    <property type="molecule type" value="Genomic_DNA"/>
</dbReference>
<evidence type="ECO:0000256" key="1">
    <source>
        <dbReference type="SAM" id="MobiDB-lite"/>
    </source>
</evidence>
<comment type="caution">
    <text evidence="2">The sequence shown here is derived from an EMBL/GenBank/DDBJ whole genome shotgun (WGS) entry which is preliminary data.</text>
</comment>
<dbReference type="Proteomes" id="UP001174936">
    <property type="component" value="Unassembled WGS sequence"/>
</dbReference>
<evidence type="ECO:0000313" key="2">
    <source>
        <dbReference type="EMBL" id="KAK0641843.1"/>
    </source>
</evidence>
<proteinExistence type="predicted"/>
<reference evidence="2" key="1">
    <citation type="submission" date="2023-06" db="EMBL/GenBank/DDBJ databases">
        <title>Genome-scale phylogeny and comparative genomics of the fungal order Sordariales.</title>
        <authorList>
            <consortium name="Lawrence Berkeley National Laboratory"/>
            <person name="Hensen N."/>
            <person name="Bonometti L."/>
            <person name="Westerberg I."/>
            <person name="Brannstrom I.O."/>
            <person name="Guillou S."/>
            <person name="Cros-Aarteil S."/>
            <person name="Calhoun S."/>
            <person name="Haridas S."/>
            <person name="Kuo A."/>
            <person name="Mondo S."/>
            <person name="Pangilinan J."/>
            <person name="Riley R."/>
            <person name="Labutti K."/>
            <person name="Andreopoulos B."/>
            <person name="Lipzen A."/>
            <person name="Chen C."/>
            <person name="Yanf M."/>
            <person name="Daum C."/>
            <person name="Ng V."/>
            <person name="Clum A."/>
            <person name="Steindorff A."/>
            <person name="Ohm R."/>
            <person name="Martin F."/>
            <person name="Silar P."/>
            <person name="Natvig D."/>
            <person name="Lalanne C."/>
            <person name="Gautier V."/>
            <person name="Ament-Velasquez S.L."/>
            <person name="Kruys A."/>
            <person name="Hutchinson M.I."/>
            <person name="Powell A.J."/>
            <person name="Barry K."/>
            <person name="Miller A.N."/>
            <person name="Grigoriev I.V."/>
            <person name="Debuchy R."/>
            <person name="Gladieux P."/>
            <person name="Thoren M.H."/>
            <person name="Johannesson H."/>
        </authorList>
    </citation>
    <scope>NUCLEOTIDE SEQUENCE</scope>
    <source>
        <strain evidence="2">SMH2532-1</strain>
    </source>
</reference>
<feature type="compositionally biased region" description="Polar residues" evidence="1">
    <location>
        <begin position="109"/>
        <end position="121"/>
    </location>
</feature>
<dbReference type="AlphaFoldDB" id="A0AA40CLG9"/>
<accession>A0AA40CLG9</accession>
<name>A0AA40CLG9_9PEZI</name>
<evidence type="ECO:0000313" key="3">
    <source>
        <dbReference type="Proteomes" id="UP001174936"/>
    </source>
</evidence>
<gene>
    <name evidence="2" type="ORF">B0T16DRAFT_221252</name>
</gene>
<feature type="compositionally biased region" description="Basic residues" evidence="1">
    <location>
        <begin position="90"/>
        <end position="107"/>
    </location>
</feature>
<sequence length="164" mass="17905">MTGEHGRHRGTGERRPAKLSGFLSPTPDGWILTTCDDTSRTHTSQQSPAYCTDPYHADDSHGAAMPAVDPRCNSSFPPVLNPPSKPIQRNTKKSMWKRTRKPPRRGNTRPVTIGSSATRNSCPKPRAKPTRNAGGPLSPSRIKYGPTRPPFGLGPVKLFPLTTQ</sequence>